<name>A0A2G8KYY6_STIJA</name>
<accession>A0A2G8KYY6</accession>
<dbReference type="PANTHER" id="PTHR42686:SF1">
    <property type="entry name" value="GH17980P-RELATED"/>
    <property type="match status" value="1"/>
</dbReference>
<reference evidence="2 3" key="1">
    <citation type="journal article" date="2017" name="PLoS Biol.">
        <title>The sea cucumber genome provides insights into morphological evolution and visceral regeneration.</title>
        <authorList>
            <person name="Zhang X."/>
            <person name="Sun L."/>
            <person name="Yuan J."/>
            <person name="Sun Y."/>
            <person name="Gao Y."/>
            <person name="Zhang L."/>
            <person name="Li S."/>
            <person name="Dai H."/>
            <person name="Hamel J.F."/>
            <person name="Liu C."/>
            <person name="Yu Y."/>
            <person name="Liu S."/>
            <person name="Lin W."/>
            <person name="Guo K."/>
            <person name="Jin S."/>
            <person name="Xu P."/>
            <person name="Storey K.B."/>
            <person name="Huan P."/>
            <person name="Zhang T."/>
            <person name="Zhou Y."/>
            <person name="Zhang J."/>
            <person name="Lin C."/>
            <person name="Li X."/>
            <person name="Xing L."/>
            <person name="Huo D."/>
            <person name="Sun M."/>
            <person name="Wang L."/>
            <person name="Mercier A."/>
            <person name="Li F."/>
            <person name="Yang H."/>
            <person name="Xiang J."/>
        </authorList>
    </citation>
    <scope>NUCLEOTIDE SEQUENCE [LARGE SCALE GENOMIC DNA]</scope>
    <source>
        <strain evidence="2">Shaxun</strain>
        <tissue evidence="2">Muscle</tissue>
    </source>
</reference>
<evidence type="ECO:0000313" key="3">
    <source>
        <dbReference type="Proteomes" id="UP000230750"/>
    </source>
</evidence>
<dbReference type="InterPro" id="IPR044479">
    <property type="entry name" value="LGALDH-like"/>
</dbReference>
<dbReference type="PANTHER" id="PTHR42686">
    <property type="entry name" value="GH17980P-RELATED"/>
    <property type="match status" value="1"/>
</dbReference>
<sequence length="371" mass="41536">MYPTGSMASFILPSELLVVRRFETSFESDKGKNMDQPSEPTDQAFPKTYVKGFHDDEAVKKMKYSNLGNTGMQVSILGFGASPFGGGYHPISEEDAIGSIRTALTKGINYIDTAPWYGNGKSEEMLGKALKDIPREAYYIATKVGRYQQEITKMFDFSEEKVHDLEFAPSPELILTETLPAVQKIKESGKAKFIGITGYPVDELKNIYERSTVKIDTILSYCHLTLNDSSLLDHVDYMKDKGVGLINASPLAMGLLTHGGPPSWHPLPQEARQVAANAALYCQEQGIDLPKLAVDYTLSQKNIPITLLGMSSISEVHRNLDVLHGDLTDKEKEVREFILEKFFRHAKQKSWEVVEVEKYWRKLKAAQSQTS</sequence>
<evidence type="ECO:0000259" key="1">
    <source>
        <dbReference type="Pfam" id="PF00248"/>
    </source>
</evidence>
<dbReference type="Gene3D" id="3.20.20.100">
    <property type="entry name" value="NADP-dependent oxidoreductase domain"/>
    <property type="match status" value="1"/>
</dbReference>
<dbReference type="OrthoDB" id="48988at2759"/>
<dbReference type="AlphaFoldDB" id="A0A2G8KYY6"/>
<dbReference type="Proteomes" id="UP000230750">
    <property type="component" value="Unassembled WGS sequence"/>
</dbReference>
<gene>
    <name evidence="2" type="ORF">BSL78_09873</name>
</gene>
<dbReference type="STRING" id="307972.A0A2G8KYY6"/>
<dbReference type="Pfam" id="PF00248">
    <property type="entry name" value="Aldo_ket_red"/>
    <property type="match status" value="1"/>
</dbReference>
<comment type="caution">
    <text evidence="2">The sequence shown here is derived from an EMBL/GenBank/DDBJ whole genome shotgun (WGS) entry which is preliminary data.</text>
</comment>
<keyword evidence="3" id="KW-1185">Reference proteome</keyword>
<dbReference type="InterPro" id="IPR020471">
    <property type="entry name" value="AKR"/>
</dbReference>
<organism evidence="2 3">
    <name type="scientific">Stichopus japonicus</name>
    <name type="common">Sea cucumber</name>
    <dbReference type="NCBI Taxonomy" id="307972"/>
    <lineage>
        <taxon>Eukaryota</taxon>
        <taxon>Metazoa</taxon>
        <taxon>Echinodermata</taxon>
        <taxon>Eleutherozoa</taxon>
        <taxon>Echinozoa</taxon>
        <taxon>Holothuroidea</taxon>
        <taxon>Aspidochirotacea</taxon>
        <taxon>Aspidochirotida</taxon>
        <taxon>Stichopodidae</taxon>
        <taxon>Apostichopus</taxon>
    </lineage>
</organism>
<dbReference type="GO" id="GO:0005829">
    <property type="term" value="C:cytosol"/>
    <property type="evidence" value="ECO:0007669"/>
    <property type="project" value="TreeGrafter"/>
</dbReference>
<dbReference type="GO" id="GO:0010349">
    <property type="term" value="F:L-galactose dehydrogenase activity"/>
    <property type="evidence" value="ECO:0007669"/>
    <property type="project" value="InterPro"/>
</dbReference>
<evidence type="ECO:0000313" key="2">
    <source>
        <dbReference type="EMBL" id="PIK53234.1"/>
    </source>
</evidence>
<dbReference type="CDD" id="cd19163">
    <property type="entry name" value="AKR_galDH"/>
    <property type="match status" value="1"/>
</dbReference>
<feature type="domain" description="NADP-dependent oxidoreductase" evidence="1">
    <location>
        <begin position="77"/>
        <end position="331"/>
    </location>
</feature>
<proteinExistence type="predicted"/>
<protein>
    <submittedName>
        <fullName evidence="2">Putative L-galactose dehydrogenase</fullName>
    </submittedName>
</protein>
<dbReference type="InterPro" id="IPR023210">
    <property type="entry name" value="NADP_OxRdtase_dom"/>
</dbReference>
<dbReference type="InterPro" id="IPR036812">
    <property type="entry name" value="NAD(P)_OxRdtase_dom_sf"/>
</dbReference>
<dbReference type="SUPFAM" id="SSF51430">
    <property type="entry name" value="NAD(P)-linked oxidoreductase"/>
    <property type="match status" value="1"/>
</dbReference>
<dbReference type="EMBL" id="MRZV01000295">
    <property type="protein sequence ID" value="PIK53234.1"/>
    <property type="molecule type" value="Genomic_DNA"/>
</dbReference>